<evidence type="ECO:0000259" key="3">
    <source>
        <dbReference type="PROSITE" id="PS51898"/>
    </source>
</evidence>
<dbReference type="InterPro" id="IPR050090">
    <property type="entry name" value="Tyrosine_recombinase_XerCD"/>
</dbReference>
<dbReference type="PANTHER" id="PTHR30349:SF94">
    <property type="entry name" value="INTEGRASE_RECOMBINASE HI_1414-RELATED"/>
    <property type="match status" value="1"/>
</dbReference>
<dbReference type="PANTHER" id="PTHR30349">
    <property type="entry name" value="PHAGE INTEGRASE-RELATED"/>
    <property type="match status" value="1"/>
</dbReference>
<dbReference type="Gene3D" id="1.10.443.10">
    <property type="entry name" value="Intergrase catalytic core"/>
    <property type="match status" value="1"/>
</dbReference>
<dbReference type="RefSeq" id="WP_193156275.1">
    <property type="nucleotide sequence ID" value="NZ_AQGU01000027.1"/>
</dbReference>
<accession>A0ABR9E228</accession>
<dbReference type="Proteomes" id="UP000648482">
    <property type="component" value="Unassembled WGS sequence"/>
</dbReference>
<organism evidence="4 5">
    <name type="scientific">Pseudoalteromonas aliena SW19</name>
    <dbReference type="NCBI Taxonomy" id="1314866"/>
    <lineage>
        <taxon>Bacteria</taxon>
        <taxon>Pseudomonadati</taxon>
        <taxon>Pseudomonadota</taxon>
        <taxon>Gammaproteobacteria</taxon>
        <taxon>Alteromonadales</taxon>
        <taxon>Pseudoalteromonadaceae</taxon>
        <taxon>Pseudoalteromonas</taxon>
    </lineage>
</organism>
<keyword evidence="1" id="KW-0229">DNA integration</keyword>
<proteinExistence type="predicted"/>
<reference evidence="4 5" key="1">
    <citation type="submission" date="2015-06" db="EMBL/GenBank/DDBJ databases">
        <title>Genome sequence of Pseudoalteromonas aliena.</title>
        <authorList>
            <person name="Xie B.-B."/>
            <person name="Rong J.-C."/>
            <person name="Qin Q.-L."/>
            <person name="Zhang Y.-Z."/>
        </authorList>
    </citation>
    <scope>NUCLEOTIDE SEQUENCE [LARGE SCALE GENOMIC DNA]</scope>
    <source>
        <strain evidence="4 5">SW19</strain>
    </source>
</reference>
<dbReference type="EMBL" id="AQGU01000027">
    <property type="protein sequence ID" value="MBE0360662.1"/>
    <property type="molecule type" value="Genomic_DNA"/>
</dbReference>
<protein>
    <recommendedName>
        <fullName evidence="3">Tyr recombinase domain-containing protein</fullName>
    </recommendedName>
</protein>
<evidence type="ECO:0000256" key="2">
    <source>
        <dbReference type="ARBA" id="ARBA00023172"/>
    </source>
</evidence>
<gene>
    <name evidence="4" type="ORF">PALI_a2685</name>
</gene>
<feature type="domain" description="Tyr recombinase" evidence="3">
    <location>
        <begin position="190"/>
        <end position="376"/>
    </location>
</feature>
<dbReference type="InterPro" id="IPR011010">
    <property type="entry name" value="DNA_brk_join_enz"/>
</dbReference>
<keyword evidence="2" id="KW-0233">DNA recombination</keyword>
<comment type="caution">
    <text evidence="4">The sequence shown here is derived from an EMBL/GenBank/DDBJ whole genome shotgun (WGS) entry which is preliminary data.</text>
</comment>
<dbReference type="CDD" id="cd00796">
    <property type="entry name" value="INT_Rci_Hp1_C"/>
    <property type="match status" value="1"/>
</dbReference>
<name>A0ABR9E228_9GAMM</name>
<dbReference type="SUPFAM" id="SSF56349">
    <property type="entry name" value="DNA breaking-rejoining enzymes"/>
    <property type="match status" value="1"/>
</dbReference>
<dbReference type="InterPro" id="IPR013762">
    <property type="entry name" value="Integrase-like_cat_sf"/>
</dbReference>
<dbReference type="PROSITE" id="PS51898">
    <property type="entry name" value="TYR_RECOMBINASE"/>
    <property type="match status" value="1"/>
</dbReference>
<evidence type="ECO:0000313" key="5">
    <source>
        <dbReference type="Proteomes" id="UP000648482"/>
    </source>
</evidence>
<sequence length="378" mass="43927">MATISVEKRQLKNGVSYRGRVRITKFGKVIDKAEETFKNRESARKWAEKTAKKLEEKQAEILSGTYYSTNKDKKLREITVGELINEYLKNPKTSKDIGRTKGYVLESLLNYDISFIIVSQLTPDDLIQHCQTRLSDITKPSPQTVYHDITYLHSVIKRAKQVFKVNANTAYHEEAIPELVSMKLIGRAGKRSRRPTNQELILLEEALKKRETHRSAKIPYSDLLQFSIYTAMRVGEITNLKWTDVDHEHKTVIVRDRKDPRRKEQNDWEVPLLGEAYSILLKQKNNIDPEKPNLIFPYKSKSITAGWQRVRAALGIENLRYHDLRREGASRLAEQGYDIRTVAKITGHKNLNILYDIYSTLEIKAFSKRENEKYYANK</sequence>
<dbReference type="Pfam" id="PF00589">
    <property type="entry name" value="Phage_integrase"/>
    <property type="match status" value="1"/>
</dbReference>
<evidence type="ECO:0000256" key="1">
    <source>
        <dbReference type="ARBA" id="ARBA00022908"/>
    </source>
</evidence>
<dbReference type="InterPro" id="IPR002104">
    <property type="entry name" value="Integrase_catalytic"/>
</dbReference>
<evidence type="ECO:0000313" key="4">
    <source>
        <dbReference type="EMBL" id="MBE0360662.1"/>
    </source>
</evidence>
<keyword evidence="5" id="KW-1185">Reference proteome</keyword>